<dbReference type="InterPro" id="IPR030828">
    <property type="entry name" value="HTH_TyrR"/>
</dbReference>
<gene>
    <name evidence="15" type="ORF">WG68_17100</name>
</gene>
<dbReference type="Gene3D" id="3.40.50.300">
    <property type="entry name" value="P-loop containing nucleotide triphosphate hydrolases"/>
    <property type="match status" value="1"/>
</dbReference>
<evidence type="ECO:0000256" key="2">
    <source>
        <dbReference type="ARBA" id="ARBA00022490"/>
    </source>
</evidence>
<keyword evidence="2" id="KW-0963">Cytoplasm</keyword>
<name>A0A0M2V4U0_9GAMM</name>
<dbReference type="RefSeq" id="WP_046558932.1">
    <property type="nucleotide sequence ID" value="NZ_LAHO01000019.1"/>
</dbReference>
<dbReference type="Gene3D" id="3.30.450.20">
    <property type="entry name" value="PAS domain"/>
    <property type="match status" value="1"/>
</dbReference>
<feature type="domain" description="Sigma-54 factor interaction" evidence="12">
    <location>
        <begin position="207"/>
        <end position="436"/>
    </location>
</feature>
<organism evidence="15 16">
    <name type="scientific">Arsukibacterium ikkense</name>
    <dbReference type="NCBI Taxonomy" id="336831"/>
    <lineage>
        <taxon>Bacteria</taxon>
        <taxon>Pseudomonadati</taxon>
        <taxon>Pseudomonadota</taxon>
        <taxon>Gammaproteobacteria</taxon>
        <taxon>Chromatiales</taxon>
        <taxon>Chromatiaceae</taxon>
        <taxon>Arsukibacterium</taxon>
    </lineage>
</organism>
<proteinExistence type="predicted"/>
<dbReference type="CDD" id="cd00009">
    <property type="entry name" value="AAA"/>
    <property type="match status" value="1"/>
</dbReference>
<dbReference type="NCBIfam" id="TIGR04381">
    <property type="entry name" value="HTH_TypR"/>
    <property type="match status" value="1"/>
</dbReference>
<dbReference type="PROSITE" id="PS00675">
    <property type="entry name" value="SIGMA54_INTERACT_1"/>
    <property type="match status" value="1"/>
</dbReference>
<dbReference type="SUPFAM" id="SSF52540">
    <property type="entry name" value="P-loop containing nucleoside triphosphate hydrolases"/>
    <property type="match status" value="1"/>
</dbReference>
<dbReference type="Pfam" id="PF00158">
    <property type="entry name" value="Sigma54_activat"/>
    <property type="match status" value="1"/>
</dbReference>
<evidence type="ECO:0000259" key="13">
    <source>
        <dbReference type="PROSITE" id="PS50112"/>
    </source>
</evidence>
<dbReference type="GO" id="GO:0005524">
    <property type="term" value="F:ATP binding"/>
    <property type="evidence" value="ECO:0007669"/>
    <property type="project" value="UniProtKB-KW"/>
</dbReference>
<reference evidence="15 16" key="1">
    <citation type="submission" date="2015-03" db="EMBL/GenBank/DDBJ databases">
        <title>Draft genome sequences of two protease-producing strains of Arsukibacterium isolated from two cold and alkaline environments.</title>
        <authorList>
            <person name="Lylloff J.E."/>
            <person name="Skov L.B."/>
            <person name="Jepsen M."/>
            <person name="Hallin P.F."/>
            <person name="Sorensen S.J."/>
            <person name="Stougaard P."/>
            <person name="Glaring M.A."/>
        </authorList>
    </citation>
    <scope>NUCLEOTIDE SEQUENCE [LARGE SCALE GENOMIC DNA]</scope>
    <source>
        <strain evidence="15 16">GCM72</strain>
    </source>
</reference>
<keyword evidence="6" id="KW-0067">ATP-binding</keyword>
<keyword evidence="16" id="KW-1185">Reference proteome</keyword>
<keyword evidence="8" id="KW-0238">DNA-binding</keyword>
<dbReference type="FunFam" id="3.40.50.300:FF:000006">
    <property type="entry name" value="DNA-binding transcriptional regulator NtrC"/>
    <property type="match status" value="1"/>
</dbReference>
<dbReference type="EMBL" id="LAHO01000019">
    <property type="protein sequence ID" value="KKO44173.1"/>
    <property type="molecule type" value="Genomic_DNA"/>
</dbReference>
<dbReference type="InterPro" id="IPR025943">
    <property type="entry name" value="Sigma_54_int_dom_ATP-bd_2"/>
</dbReference>
<evidence type="ECO:0000256" key="11">
    <source>
        <dbReference type="ARBA" id="ARBA00029500"/>
    </source>
</evidence>
<dbReference type="SMART" id="SM00382">
    <property type="entry name" value="AAA"/>
    <property type="match status" value="1"/>
</dbReference>
<evidence type="ECO:0000313" key="16">
    <source>
        <dbReference type="Proteomes" id="UP000034228"/>
    </source>
</evidence>
<evidence type="ECO:0000256" key="5">
    <source>
        <dbReference type="ARBA" id="ARBA00022797"/>
    </source>
</evidence>
<dbReference type="PANTHER" id="PTHR32071">
    <property type="entry name" value="TRANSCRIPTIONAL REGULATORY PROTEIN"/>
    <property type="match status" value="1"/>
</dbReference>
<dbReference type="SUPFAM" id="SSF46689">
    <property type="entry name" value="Homeodomain-like"/>
    <property type="match status" value="1"/>
</dbReference>
<dbReference type="CDD" id="cd04877">
    <property type="entry name" value="ACT_TyrR"/>
    <property type="match status" value="1"/>
</dbReference>
<keyword evidence="9" id="KW-0010">Activator</keyword>
<sequence length="520" mass="58328">MRLEIQCQNRLGLAQEVLNILVGYQLDLRGIEVDPSLNRMYVSFPTVNFEKFQELMAKIRRIAGVQDVKTTAFLPSEREHNELATLLKTLPDGLIAIDIKANVTVINDAALEALSVAYDDIYGQSLQGMVRGFNFQRWLESDEVLAQTRRFEIHGKRFIADILPVMVPDETGHEILAGAVINLKSESRLGQHMVAFKKGDQESFNTLQANSNLMRKVVREAKKMAQLDAPILIMGETGTGKELLARACHAAGSRAAKPFLAVNCASLPDNVAESELFGYGSNAFAGSTEGKKGIFEQANGGTVFLDEVGEMSTQLQTKLIRFLQDGSFRRVADENEVKVDVRVICTTQKDLPGMVQEGRFREDLFYRLNVLTLALPPLRERKQDVVPLAEFFIARFAARLGRKAPKLTDSCSQFLQQYPWPGNVRQLENALYRAVTLLDGYELEKDHLQLPSYTSDFGYLEQDFDGTLDEAVKRFEANLLRKLYPAYPSSRQLAKKLGLSHTAVANKLRDYGINRKTVKI</sequence>
<feature type="domain" description="PAS" evidence="13">
    <location>
        <begin position="79"/>
        <end position="126"/>
    </location>
</feature>
<dbReference type="InterPro" id="IPR025944">
    <property type="entry name" value="Sigma_54_int_dom_CS"/>
</dbReference>
<dbReference type="InterPro" id="IPR000014">
    <property type="entry name" value="PAS"/>
</dbReference>
<dbReference type="PATRIC" id="fig|336831.14.peg.1925"/>
<evidence type="ECO:0000256" key="7">
    <source>
        <dbReference type="ARBA" id="ARBA00023015"/>
    </source>
</evidence>
<accession>A0A0M2V4U0</accession>
<evidence type="ECO:0000256" key="6">
    <source>
        <dbReference type="ARBA" id="ARBA00022840"/>
    </source>
</evidence>
<dbReference type="GO" id="GO:0003677">
    <property type="term" value="F:DNA binding"/>
    <property type="evidence" value="ECO:0007669"/>
    <property type="project" value="UniProtKB-KW"/>
</dbReference>
<feature type="domain" description="ACT" evidence="14">
    <location>
        <begin position="2"/>
        <end position="73"/>
    </location>
</feature>
<dbReference type="AlphaFoldDB" id="A0A0M2V4U0"/>
<evidence type="ECO:0000256" key="9">
    <source>
        <dbReference type="ARBA" id="ARBA00023159"/>
    </source>
</evidence>
<dbReference type="PROSITE" id="PS00676">
    <property type="entry name" value="SIGMA54_INTERACT_2"/>
    <property type="match status" value="1"/>
</dbReference>
<dbReference type="InterPro" id="IPR002078">
    <property type="entry name" value="Sigma_54_int"/>
</dbReference>
<dbReference type="Proteomes" id="UP000034228">
    <property type="component" value="Unassembled WGS sequence"/>
</dbReference>
<dbReference type="InterPro" id="IPR025662">
    <property type="entry name" value="Sigma_54_int_dom_ATP-bd_1"/>
</dbReference>
<dbReference type="Pfam" id="PF18024">
    <property type="entry name" value="HTH_50"/>
    <property type="match status" value="1"/>
</dbReference>
<dbReference type="InterPro" id="IPR003593">
    <property type="entry name" value="AAA+_ATPase"/>
</dbReference>
<dbReference type="Gene3D" id="1.10.8.60">
    <property type="match status" value="1"/>
</dbReference>
<evidence type="ECO:0000259" key="14">
    <source>
        <dbReference type="PROSITE" id="PS51671"/>
    </source>
</evidence>
<dbReference type="GO" id="GO:0006355">
    <property type="term" value="P:regulation of DNA-templated transcription"/>
    <property type="evidence" value="ECO:0007669"/>
    <property type="project" value="InterPro"/>
</dbReference>
<evidence type="ECO:0000259" key="12">
    <source>
        <dbReference type="PROSITE" id="PS50045"/>
    </source>
</evidence>
<dbReference type="PROSITE" id="PS50112">
    <property type="entry name" value="PAS"/>
    <property type="match status" value="1"/>
</dbReference>
<dbReference type="SUPFAM" id="SSF55785">
    <property type="entry name" value="PYP-like sensor domain (PAS domain)"/>
    <property type="match status" value="1"/>
</dbReference>
<keyword evidence="4" id="KW-0547">Nucleotide-binding</keyword>
<dbReference type="GO" id="GO:0005737">
    <property type="term" value="C:cytoplasm"/>
    <property type="evidence" value="ECO:0007669"/>
    <property type="project" value="UniProtKB-SubCell"/>
</dbReference>
<keyword evidence="3" id="KW-0678">Repressor</keyword>
<keyword evidence="7" id="KW-0805">Transcription regulation</keyword>
<evidence type="ECO:0000256" key="1">
    <source>
        <dbReference type="ARBA" id="ARBA00004496"/>
    </source>
</evidence>
<dbReference type="InterPro" id="IPR058031">
    <property type="entry name" value="AAA_lid_NorR"/>
</dbReference>
<comment type="caution">
    <text evidence="15">The sequence shown here is derived from an EMBL/GenBank/DDBJ whole genome shotgun (WGS) entry which is preliminary data.</text>
</comment>
<dbReference type="CDD" id="cd00130">
    <property type="entry name" value="PAS"/>
    <property type="match status" value="1"/>
</dbReference>
<dbReference type="STRING" id="336831.WG68_17100"/>
<keyword evidence="10" id="KW-0804">Transcription</keyword>
<evidence type="ECO:0000256" key="10">
    <source>
        <dbReference type="ARBA" id="ARBA00023163"/>
    </source>
</evidence>
<evidence type="ECO:0000256" key="3">
    <source>
        <dbReference type="ARBA" id="ARBA00022491"/>
    </source>
</evidence>
<dbReference type="PROSITE" id="PS51671">
    <property type="entry name" value="ACT"/>
    <property type="match status" value="1"/>
</dbReference>
<dbReference type="SMART" id="SM00091">
    <property type="entry name" value="PAS"/>
    <property type="match status" value="1"/>
</dbReference>
<dbReference type="Gene3D" id="3.30.70.260">
    <property type="match status" value="1"/>
</dbReference>
<dbReference type="SUPFAM" id="SSF55021">
    <property type="entry name" value="ACT-like"/>
    <property type="match status" value="1"/>
</dbReference>
<dbReference type="InterPro" id="IPR035965">
    <property type="entry name" value="PAS-like_dom_sf"/>
</dbReference>
<dbReference type="PROSITE" id="PS00688">
    <property type="entry name" value="SIGMA54_INTERACT_3"/>
    <property type="match status" value="1"/>
</dbReference>
<dbReference type="Gene3D" id="1.10.10.60">
    <property type="entry name" value="Homeodomain-like"/>
    <property type="match status" value="1"/>
</dbReference>
<evidence type="ECO:0000256" key="8">
    <source>
        <dbReference type="ARBA" id="ARBA00023125"/>
    </source>
</evidence>
<dbReference type="InterPro" id="IPR045865">
    <property type="entry name" value="ACT-like_dom_sf"/>
</dbReference>
<dbReference type="PROSITE" id="PS50045">
    <property type="entry name" value="SIGMA54_INTERACT_4"/>
    <property type="match status" value="1"/>
</dbReference>
<dbReference type="InterPro" id="IPR002912">
    <property type="entry name" value="ACT_dom"/>
</dbReference>
<dbReference type="PANTHER" id="PTHR32071:SF3">
    <property type="entry name" value="HTH-TYPE TRANSCRIPTIONAL REGULATORY PROTEIN TYRR"/>
    <property type="match status" value="1"/>
</dbReference>
<dbReference type="Pfam" id="PF25601">
    <property type="entry name" value="AAA_lid_14"/>
    <property type="match status" value="1"/>
</dbReference>
<evidence type="ECO:0000256" key="4">
    <source>
        <dbReference type="ARBA" id="ARBA00022741"/>
    </source>
</evidence>
<dbReference type="OrthoDB" id="9804019at2"/>
<dbReference type="InterPro" id="IPR027417">
    <property type="entry name" value="P-loop_NTPase"/>
</dbReference>
<keyword evidence="5" id="KW-0058">Aromatic hydrocarbons catabolism</keyword>
<dbReference type="InterPro" id="IPR009057">
    <property type="entry name" value="Homeodomain-like_sf"/>
</dbReference>
<protein>
    <recommendedName>
        <fullName evidence="11">HTH-type transcriptional regulatory protein TyrR</fullName>
    </recommendedName>
</protein>
<comment type="subcellular location">
    <subcellularLocation>
        <location evidence="1">Cytoplasm</location>
    </subcellularLocation>
</comment>
<evidence type="ECO:0000313" key="15">
    <source>
        <dbReference type="EMBL" id="KKO44173.1"/>
    </source>
</evidence>
<dbReference type="NCBIfam" id="NF008085">
    <property type="entry name" value="PRK10820.1"/>
    <property type="match status" value="1"/>
</dbReference>